<feature type="domain" description="Ig-like" evidence="15">
    <location>
        <begin position="395"/>
        <end position="491"/>
    </location>
</feature>
<evidence type="ECO:0000256" key="14">
    <source>
        <dbReference type="SAM" id="SignalP"/>
    </source>
</evidence>
<evidence type="ECO:0000256" key="12">
    <source>
        <dbReference type="SAM" id="MobiDB-lite"/>
    </source>
</evidence>
<feature type="region of interest" description="Disordered" evidence="12">
    <location>
        <begin position="674"/>
        <end position="695"/>
    </location>
</feature>
<comment type="similarity">
    <text evidence="2">Belongs to the immunoglobulin superfamily.</text>
</comment>
<evidence type="ECO:0000256" key="5">
    <source>
        <dbReference type="ARBA" id="ARBA00022729"/>
    </source>
</evidence>
<evidence type="ECO:0000256" key="4">
    <source>
        <dbReference type="ARBA" id="ARBA00022692"/>
    </source>
</evidence>
<dbReference type="SMART" id="SM00408">
    <property type="entry name" value="IGc2"/>
    <property type="match status" value="3"/>
</dbReference>
<evidence type="ECO:0000256" key="9">
    <source>
        <dbReference type="ARBA" id="ARBA00023157"/>
    </source>
</evidence>
<feature type="region of interest" description="Disordered" evidence="12">
    <location>
        <begin position="585"/>
        <end position="621"/>
    </location>
</feature>
<dbReference type="InterPro" id="IPR013162">
    <property type="entry name" value="CD80_C2-set"/>
</dbReference>
<organism evidence="16 17">
    <name type="scientific">Petromyzon marinus</name>
    <name type="common">Sea lamprey</name>
    <dbReference type="NCBI Taxonomy" id="7757"/>
    <lineage>
        <taxon>Eukaryota</taxon>
        <taxon>Metazoa</taxon>
        <taxon>Chordata</taxon>
        <taxon>Craniata</taxon>
        <taxon>Vertebrata</taxon>
        <taxon>Cyclostomata</taxon>
        <taxon>Hyperoartia</taxon>
        <taxon>Petromyzontiformes</taxon>
        <taxon>Petromyzontidae</taxon>
        <taxon>Petromyzon</taxon>
    </lineage>
</organism>
<reference evidence="17" key="1">
    <citation type="submission" date="2025-08" db="UniProtKB">
        <authorList>
            <consortium name="RefSeq"/>
        </authorList>
    </citation>
    <scope>IDENTIFICATION</scope>
    <source>
        <tissue evidence="17">Sperm</tissue>
    </source>
</reference>
<feature type="transmembrane region" description="Helical" evidence="13">
    <location>
        <begin position="500"/>
        <end position="523"/>
    </location>
</feature>
<dbReference type="InterPro" id="IPR036179">
    <property type="entry name" value="Ig-like_dom_sf"/>
</dbReference>
<evidence type="ECO:0000256" key="13">
    <source>
        <dbReference type="SAM" id="Phobius"/>
    </source>
</evidence>
<keyword evidence="16" id="KW-1185">Reference proteome</keyword>
<proteinExistence type="inferred from homology"/>
<evidence type="ECO:0000256" key="6">
    <source>
        <dbReference type="ARBA" id="ARBA00022737"/>
    </source>
</evidence>
<dbReference type="InterPro" id="IPR051275">
    <property type="entry name" value="Cell_adhesion_signaling"/>
</dbReference>
<dbReference type="PANTHER" id="PTHR11640:SF14">
    <property type="entry name" value="KIN OF IRRE-LIKE PROTEIN 1"/>
    <property type="match status" value="1"/>
</dbReference>
<dbReference type="SUPFAM" id="SSF48726">
    <property type="entry name" value="Immunoglobulin"/>
    <property type="match status" value="4"/>
</dbReference>
<name>A0AAJ7UEV6_PETMA</name>
<evidence type="ECO:0000256" key="11">
    <source>
        <dbReference type="ARBA" id="ARBA00023319"/>
    </source>
</evidence>
<keyword evidence="6" id="KW-0677">Repeat</keyword>
<sequence>MVSSRLFLWTIAASWIASHVSARASFAQEPSDCSVVAGQPVTLMCVVANYSGIVQWTKDGLALGAEHHLPGWPRYSIVGSTQGGEHNLQVSRAELADDAVYECQATQAALRSRPAHLTVLIPPDEPTIENGPMVQLKAGTPYNLTCRAERAKPAAVITWYRDGTLQDGAHYSKMILDDGKRESAMSKLLITPSDGDIGRTFSCRASNAAAPDGKQTSVRLNVQHPPAVRLSVHPQPVQEGETVKFTCSATANPDITGYRWAKGGALIEGTTENTYETTVDYSYFTEPVSCEVHNVVGSTNVTTLVDVYFGPRIVTEPQPQTVDRGSDATFTCAWSGNPPLTLAWTRKGSNVVLSNSNMLLLKGVTQDDTGRYVCKAIVPRIGVGEKEVMLNVNGPPIISSDLLQHALRGEKGRVECFIGSTPPPDRIAWAWKENVLEVGTYERYTVETVSRVDGVLSTLTITNVMEGDFQTAYNCTAWNGFGSDTEIFTLREKEVLSQGIVIGAGVSAAVVLIIAAVAVIIFCCRQRRRICTACILCVTAKKDIKICKHDPKVEIVHKDFDQIRKEMSEEDIKLPVMNGDQKFNYYPAYSDETDTKTEQTTEPSVSQDEADYKDLKDPTNGYYNVRAHEEQSTTRNAFSEFRPLARPLYEPRPPSRLSHASGYAHLGAYPGRPYDYEQAGGFEPPPQQQQQPDGAVAAAAAAAAAGLGSGGVAVRPPFAAHAQTGVYGGSVYAPASSCSSSSTAAAAAAGAAGPFGVGGSAGGVAGSGVGVYAYGRVPAFEGAGDTLDQASKHSLSSRFSYASQHSDFTARPLQQRMQTHV</sequence>
<feature type="domain" description="Ig-like" evidence="15">
    <location>
        <begin position="226"/>
        <end position="302"/>
    </location>
</feature>
<dbReference type="Pfam" id="PF13927">
    <property type="entry name" value="Ig_3"/>
    <property type="match status" value="2"/>
</dbReference>
<protein>
    <submittedName>
        <fullName evidence="17">Kin of IRRE-like protein 1 isoform X1</fullName>
    </submittedName>
</protein>
<dbReference type="FunFam" id="2.60.40.10:FF:000170">
    <property type="entry name" value="Kirre like nephrin family adhesion molecule 3"/>
    <property type="match status" value="1"/>
</dbReference>
<dbReference type="CDD" id="cd05898">
    <property type="entry name" value="IgI_5_KIRREL3"/>
    <property type="match status" value="1"/>
</dbReference>
<dbReference type="PROSITE" id="PS50835">
    <property type="entry name" value="IG_LIKE"/>
    <property type="match status" value="5"/>
</dbReference>
<evidence type="ECO:0000256" key="8">
    <source>
        <dbReference type="ARBA" id="ARBA00023136"/>
    </source>
</evidence>
<keyword evidence="4 13" id="KW-0812">Transmembrane</keyword>
<dbReference type="Proteomes" id="UP001318040">
    <property type="component" value="Chromosome 3"/>
</dbReference>
<dbReference type="FunFam" id="2.60.40.10:FF:000077">
    <property type="entry name" value="Kirre like nephrin family adhesion molecule 3"/>
    <property type="match status" value="1"/>
</dbReference>
<comment type="subcellular location">
    <subcellularLocation>
        <location evidence="1">Cell membrane</location>
        <topology evidence="1">Single-pass type I membrane protein</topology>
    </subcellularLocation>
</comment>
<dbReference type="InterPro" id="IPR003598">
    <property type="entry name" value="Ig_sub2"/>
</dbReference>
<dbReference type="Gene3D" id="2.60.40.10">
    <property type="entry name" value="Immunoglobulins"/>
    <property type="match status" value="5"/>
</dbReference>
<dbReference type="GO" id="GO:0050839">
    <property type="term" value="F:cell adhesion molecule binding"/>
    <property type="evidence" value="ECO:0007669"/>
    <property type="project" value="TreeGrafter"/>
</dbReference>
<feature type="chain" id="PRO_5042520126" evidence="14">
    <location>
        <begin position="23"/>
        <end position="821"/>
    </location>
</feature>
<dbReference type="SMART" id="SM00409">
    <property type="entry name" value="IG"/>
    <property type="match status" value="5"/>
</dbReference>
<dbReference type="RefSeq" id="XP_032835166.1">
    <property type="nucleotide sequence ID" value="XM_032979275.1"/>
</dbReference>
<feature type="domain" description="Ig-like" evidence="15">
    <location>
        <begin position="24"/>
        <end position="118"/>
    </location>
</feature>
<dbReference type="InterPro" id="IPR003599">
    <property type="entry name" value="Ig_sub"/>
</dbReference>
<dbReference type="InterPro" id="IPR013783">
    <property type="entry name" value="Ig-like_fold"/>
</dbReference>
<keyword evidence="8 13" id="KW-0472">Membrane</keyword>
<evidence type="ECO:0000256" key="1">
    <source>
        <dbReference type="ARBA" id="ARBA00004251"/>
    </source>
</evidence>
<evidence type="ECO:0000256" key="2">
    <source>
        <dbReference type="ARBA" id="ARBA00008637"/>
    </source>
</evidence>
<keyword evidence="3" id="KW-1003">Cell membrane</keyword>
<dbReference type="FunFam" id="2.60.40.10:FF:000103">
    <property type="entry name" value="Kirre like nephrin family adhesion molecule 3"/>
    <property type="match status" value="1"/>
</dbReference>
<keyword evidence="9" id="KW-1015">Disulfide bond</keyword>
<feature type="compositionally biased region" description="Low complexity" evidence="12">
    <location>
        <begin position="678"/>
        <end position="695"/>
    </location>
</feature>
<evidence type="ECO:0000313" key="16">
    <source>
        <dbReference type="Proteomes" id="UP001318040"/>
    </source>
</evidence>
<keyword evidence="10" id="KW-0325">Glycoprotein</keyword>
<dbReference type="GO" id="GO:0098609">
    <property type="term" value="P:cell-cell adhesion"/>
    <property type="evidence" value="ECO:0007669"/>
    <property type="project" value="TreeGrafter"/>
</dbReference>
<keyword evidence="5 14" id="KW-0732">Signal</keyword>
<dbReference type="GO" id="GO:0005911">
    <property type="term" value="C:cell-cell junction"/>
    <property type="evidence" value="ECO:0007669"/>
    <property type="project" value="TreeGrafter"/>
</dbReference>
<feature type="signal peptide" evidence="14">
    <location>
        <begin position="1"/>
        <end position="22"/>
    </location>
</feature>
<feature type="domain" description="Ig-like" evidence="15">
    <location>
        <begin position="311"/>
        <end position="376"/>
    </location>
</feature>
<evidence type="ECO:0000256" key="10">
    <source>
        <dbReference type="ARBA" id="ARBA00023180"/>
    </source>
</evidence>
<evidence type="ECO:0000256" key="3">
    <source>
        <dbReference type="ARBA" id="ARBA00022475"/>
    </source>
</evidence>
<dbReference type="GO" id="GO:0005886">
    <property type="term" value="C:plasma membrane"/>
    <property type="evidence" value="ECO:0007669"/>
    <property type="project" value="UniProtKB-SubCell"/>
</dbReference>
<feature type="domain" description="Ig-like" evidence="15">
    <location>
        <begin position="123"/>
        <end position="221"/>
    </location>
</feature>
<dbReference type="PANTHER" id="PTHR11640">
    <property type="entry name" value="NEPHRIN"/>
    <property type="match status" value="1"/>
</dbReference>
<evidence type="ECO:0000259" key="15">
    <source>
        <dbReference type="PROSITE" id="PS50835"/>
    </source>
</evidence>
<gene>
    <name evidence="17" type="primary">LOC116957234</name>
</gene>
<evidence type="ECO:0000313" key="17">
    <source>
        <dbReference type="RefSeq" id="XP_032835166.1"/>
    </source>
</evidence>
<dbReference type="Pfam" id="PF08205">
    <property type="entry name" value="C2-set_2"/>
    <property type="match status" value="1"/>
</dbReference>
<evidence type="ECO:0000256" key="7">
    <source>
        <dbReference type="ARBA" id="ARBA00022989"/>
    </source>
</evidence>
<dbReference type="KEGG" id="pmrn:116957234"/>
<keyword evidence="7 13" id="KW-1133">Transmembrane helix</keyword>
<dbReference type="AlphaFoldDB" id="A0AAJ7UEV6"/>
<dbReference type="InterPro" id="IPR007110">
    <property type="entry name" value="Ig-like_dom"/>
</dbReference>
<dbReference type="FunFam" id="2.60.40.10:FF:000094">
    <property type="entry name" value="Kirre like nephrin family adhesion molecule 3"/>
    <property type="match status" value="1"/>
</dbReference>
<accession>A0AAJ7UEV6</accession>
<keyword evidence="11" id="KW-0393">Immunoglobulin domain</keyword>